<dbReference type="EMBL" id="AP035881">
    <property type="protein sequence ID" value="BFP49576.1"/>
    <property type="molecule type" value="Genomic_DNA"/>
</dbReference>
<evidence type="ECO:0000313" key="5">
    <source>
        <dbReference type="EMBL" id="BFP49576.1"/>
    </source>
</evidence>
<dbReference type="AlphaFoldDB" id="A0AB33K467"/>
<organism evidence="5">
    <name type="scientific">Kitasatospora sp. CMC57</name>
    <dbReference type="NCBI Taxonomy" id="3231513"/>
    <lineage>
        <taxon>Bacteria</taxon>
        <taxon>Bacillati</taxon>
        <taxon>Actinomycetota</taxon>
        <taxon>Actinomycetes</taxon>
        <taxon>Kitasatosporales</taxon>
        <taxon>Streptomycetaceae</taxon>
        <taxon>Kitasatospora</taxon>
    </lineage>
</organism>
<dbReference type="PANTHER" id="PTHR36511:SF3">
    <property type="entry name" value="ANTITOXIN HIGA-2"/>
    <property type="match status" value="1"/>
</dbReference>
<keyword evidence="2" id="KW-0238">DNA-binding</keyword>
<proteinExistence type="predicted"/>
<evidence type="ECO:0000256" key="3">
    <source>
        <dbReference type="ARBA" id="ARBA00023163"/>
    </source>
</evidence>
<reference evidence="5" key="1">
    <citation type="submission" date="2024-07" db="EMBL/GenBank/DDBJ databases">
        <title>Complete genome sequences of cellulolytic bacteria, Kitasatospora sp. CMC57 and Streptomyces sp. CMC78, isolated from Japanese agricultural soil.</title>
        <authorList>
            <person name="Hashimoto T."/>
            <person name="Ito M."/>
            <person name="Iwamoto M."/>
            <person name="Fukahori D."/>
            <person name="Shoda T."/>
            <person name="Sakoda M."/>
            <person name="Morohoshi T."/>
            <person name="Mitsuboshi M."/>
            <person name="Nishizawa T."/>
        </authorList>
    </citation>
    <scope>NUCLEOTIDE SEQUENCE</scope>
    <source>
        <strain evidence="5">CMC57</strain>
    </source>
</reference>
<name>A0AB33K467_9ACTN</name>
<dbReference type="CDD" id="cd00093">
    <property type="entry name" value="HTH_XRE"/>
    <property type="match status" value="1"/>
</dbReference>
<protein>
    <recommendedName>
        <fullName evidence="4">HTH cro/C1-type domain-containing protein</fullName>
    </recommendedName>
</protein>
<sequence length="85" mass="9721">MTEPGSLFQAVDALLAKAEELPAPEERARLRKAARLTQQQIADALRVKRETIWTWEKGRVEPRTPQREAYARLLRGLAERFPGPL</sequence>
<keyword evidence="3" id="KW-0804">Transcription</keyword>
<keyword evidence="1" id="KW-0805">Transcription regulation</keyword>
<dbReference type="Gene3D" id="1.10.260.40">
    <property type="entry name" value="lambda repressor-like DNA-binding domains"/>
    <property type="match status" value="1"/>
</dbReference>
<dbReference type="InterPro" id="IPR001387">
    <property type="entry name" value="Cro/C1-type_HTH"/>
</dbReference>
<evidence type="ECO:0000259" key="4">
    <source>
        <dbReference type="PROSITE" id="PS50943"/>
    </source>
</evidence>
<accession>A0AB33K467</accession>
<evidence type="ECO:0000256" key="1">
    <source>
        <dbReference type="ARBA" id="ARBA00023015"/>
    </source>
</evidence>
<dbReference type="InterPro" id="IPR010982">
    <property type="entry name" value="Lambda_DNA-bd_dom_sf"/>
</dbReference>
<dbReference type="PANTHER" id="PTHR36511">
    <property type="entry name" value="MERR FAMILY BACTERIAL REGULATORY PROTEIN"/>
    <property type="match status" value="1"/>
</dbReference>
<dbReference type="SUPFAM" id="SSF47413">
    <property type="entry name" value="lambda repressor-like DNA-binding domains"/>
    <property type="match status" value="1"/>
</dbReference>
<feature type="domain" description="HTH cro/C1-type" evidence="4">
    <location>
        <begin position="29"/>
        <end position="81"/>
    </location>
</feature>
<dbReference type="InterPro" id="IPR052359">
    <property type="entry name" value="HTH-type_reg/antitoxin"/>
</dbReference>
<dbReference type="GO" id="GO:0003677">
    <property type="term" value="F:DNA binding"/>
    <property type="evidence" value="ECO:0007669"/>
    <property type="project" value="UniProtKB-KW"/>
</dbReference>
<evidence type="ECO:0000256" key="2">
    <source>
        <dbReference type="ARBA" id="ARBA00023125"/>
    </source>
</evidence>
<dbReference type="Pfam" id="PF13560">
    <property type="entry name" value="HTH_31"/>
    <property type="match status" value="1"/>
</dbReference>
<gene>
    <name evidence="5" type="ORF">KCMC57_59440</name>
</gene>
<dbReference type="PROSITE" id="PS50943">
    <property type="entry name" value="HTH_CROC1"/>
    <property type="match status" value="1"/>
</dbReference>